<organism evidence="4">
    <name type="scientific">Dissoconium aciculare CBS 342.82</name>
    <dbReference type="NCBI Taxonomy" id="1314786"/>
    <lineage>
        <taxon>Eukaryota</taxon>
        <taxon>Fungi</taxon>
        <taxon>Dikarya</taxon>
        <taxon>Ascomycota</taxon>
        <taxon>Pezizomycotina</taxon>
        <taxon>Dothideomycetes</taxon>
        <taxon>Dothideomycetidae</taxon>
        <taxon>Mycosphaerellales</taxon>
        <taxon>Dissoconiaceae</taxon>
        <taxon>Dissoconium</taxon>
    </lineage>
</organism>
<feature type="signal peptide" evidence="1">
    <location>
        <begin position="1"/>
        <end position="19"/>
    </location>
</feature>
<name>A0A6J3M596_9PEZI</name>
<evidence type="ECO:0000259" key="2">
    <source>
        <dbReference type="Pfam" id="PF26534"/>
    </source>
</evidence>
<proteinExistence type="predicted"/>
<evidence type="ECO:0000313" key="3">
    <source>
        <dbReference type="Proteomes" id="UP000504637"/>
    </source>
</evidence>
<accession>A0A6J3M596</accession>
<dbReference type="OrthoDB" id="5596743at2759"/>
<gene>
    <name evidence="4" type="ORF">K489DRAFT_380065</name>
</gene>
<dbReference type="InterPro" id="IPR058645">
    <property type="entry name" value="NTF2-like_dom_7"/>
</dbReference>
<keyword evidence="3" id="KW-1185">Reference proteome</keyword>
<reference evidence="4" key="1">
    <citation type="submission" date="2020-01" db="EMBL/GenBank/DDBJ databases">
        <authorList>
            <consortium name="DOE Joint Genome Institute"/>
            <person name="Haridas S."/>
            <person name="Albert R."/>
            <person name="Binder M."/>
            <person name="Bloem J."/>
            <person name="Labutti K."/>
            <person name="Salamov A."/>
            <person name="Andreopoulos B."/>
            <person name="Baker S.E."/>
            <person name="Barry K."/>
            <person name="Bills G."/>
            <person name="Bluhm B.H."/>
            <person name="Cannon C."/>
            <person name="Castanera R."/>
            <person name="Culley D.E."/>
            <person name="Daum C."/>
            <person name="Ezra D."/>
            <person name="Gonzalez J.B."/>
            <person name="Henrissat B."/>
            <person name="Kuo A."/>
            <person name="Liang C."/>
            <person name="Lipzen A."/>
            <person name="Lutzoni F."/>
            <person name="Magnuson J."/>
            <person name="Mondo S."/>
            <person name="Nolan M."/>
            <person name="Ohm R."/>
            <person name="Pangilinan J."/>
            <person name="Park H.-J."/>
            <person name="Ramirez L."/>
            <person name="Alfaro M."/>
            <person name="Sun H."/>
            <person name="Tritt A."/>
            <person name="Yoshinaga Y."/>
            <person name="Zwiers L.-H."/>
            <person name="Turgeon B.G."/>
            <person name="Goodwin S.B."/>
            <person name="Spatafora J.W."/>
            <person name="Crous P.W."/>
            <person name="Grigoriev I.V."/>
        </authorList>
    </citation>
    <scope>NUCLEOTIDE SEQUENCE</scope>
    <source>
        <strain evidence="4">CBS 342.82</strain>
    </source>
</reference>
<reference evidence="4" key="3">
    <citation type="submission" date="2025-08" db="UniProtKB">
        <authorList>
            <consortium name="RefSeq"/>
        </authorList>
    </citation>
    <scope>IDENTIFICATION</scope>
    <source>
        <strain evidence="4">CBS 342.82</strain>
    </source>
</reference>
<dbReference type="RefSeq" id="XP_033459730.1">
    <property type="nucleotide sequence ID" value="XM_033604803.1"/>
</dbReference>
<feature type="chain" id="PRO_5026965145" description="NTF2-like domain-containing protein" evidence="1">
    <location>
        <begin position="20"/>
        <end position="185"/>
    </location>
</feature>
<protein>
    <recommendedName>
        <fullName evidence="2">NTF2-like domain-containing protein</fullName>
    </recommendedName>
</protein>
<feature type="domain" description="NTF2-like" evidence="2">
    <location>
        <begin position="29"/>
        <end position="175"/>
    </location>
</feature>
<keyword evidence="1" id="KW-0732">Signal</keyword>
<dbReference type="Pfam" id="PF26534">
    <property type="entry name" value="NTF2_7"/>
    <property type="match status" value="1"/>
</dbReference>
<dbReference type="AlphaFoldDB" id="A0A6J3M596"/>
<reference evidence="4" key="2">
    <citation type="submission" date="2020-04" db="EMBL/GenBank/DDBJ databases">
        <authorList>
            <consortium name="NCBI Genome Project"/>
        </authorList>
    </citation>
    <scope>NUCLEOTIDE SEQUENCE</scope>
    <source>
        <strain evidence="4">CBS 342.82</strain>
    </source>
</reference>
<sequence length="185" mass="20234">MRFFAFLSCVAFAAASAVASLEERTLQICLLDDEATKLANNFKSLILAYSKANAEAFLTKDFTDYSDSVNELINNGCPDGPAKLGTPTFTSLSAFEAGQSSQPSIPFQILNIWHGCRDVALRWRSSAPGFVQPEQPVTGIIVLEVIPNGVFSAQPWLIKTVYSEFNSGAWLYDLNITTSSFCKTK</sequence>
<dbReference type="Proteomes" id="UP000504637">
    <property type="component" value="Unplaced"/>
</dbReference>
<evidence type="ECO:0000256" key="1">
    <source>
        <dbReference type="SAM" id="SignalP"/>
    </source>
</evidence>
<dbReference type="GeneID" id="54362603"/>
<evidence type="ECO:0000313" key="4">
    <source>
        <dbReference type="RefSeq" id="XP_033459730.1"/>
    </source>
</evidence>